<proteinExistence type="predicted"/>
<feature type="region of interest" description="Disordered" evidence="3">
    <location>
        <begin position="234"/>
        <end position="304"/>
    </location>
</feature>
<dbReference type="Proteomes" id="UP000186698">
    <property type="component" value="Chromosome 2L"/>
</dbReference>
<evidence type="ECO:0000313" key="5">
    <source>
        <dbReference type="Proteomes" id="UP000186698"/>
    </source>
</evidence>
<name>A0A8J1M803_XENLA</name>
<accession>A0A8J1M803</accession>
<evidence type="ECO:0000256" key="2">
    <source>
        <dbReference type="SAM" id="Coils"/>
    </source>
</evidence>
<evidence type="ECO:0000313" key="6">
    <source>
        <dbReference type="RefSeq" id="XP_041437773.1"/>
    </source>
</evidence>
<dbReference type="InterPro" id="IPR040370">
    <property type="entry name" value="CCDC74A/CCDC74B/CCDC92"/>
</dbReference>
<dbReference type="RefSeq" id="XP_041437773.1">
    <property type="nucleotide sequence ID" value="XM_041581839.1"/>
</dbReference>
<dbReference type="RefSeq" id="XP_041437774.1">
    <property type="nucleotide sequence ID" value="XM_041581840.1"/>
</dbReference>
<dbReference type="AlphaFoldDB" id="A0A8J1M803"/>
<feature type="domain" description="CCDC92/74 N-terminal" evidence="4">
    <location>
        <begin position="9"/>
        <end position="60"/>
    </location>
</feature>
<evidence type="ECO:0000313" key="7">
    <source>
        <dbReference type="RefSeq" id="XP_041437774.1"/>
    </source>
</evidence>
<feature type="compositionally biased region" description="Polar residues" evidence="3">
    <location>
        <begin position="262"/>
        <end position="278"/>
    </location>
</feature>
<dbReference type="PANTHER" id="PTHR14882:SF3">
    <property type="entry name" value="COILED-COIL DOMAIN CONTAINING 92B"/>
    <property type="match status" value="1"/>
</dbReference>
<feature type="compositionally biased region" description="Basic and acidic residues" evidence="3">
    <location>
        <begin position="285"/>
        <end position="304"/>
    </location>
</feature>
<organism evidence="5 6">
    <name type="scientific">Xenopus laevis</name>
    <name type="common">African clawed frog</name>
    <dbReference type="NCBI Taxonomy" id="8355"/>
    <lineage>
        <taxon>Eukaryota</taxon>
        <taxon>Metazoa</taxon>
        <taxon>Chordata</taxon>
        <taxon>Craniata</taxon>
        <taxon>Vertebrata</taxon>
        <taxon>Euteleostomi</taxon>
        <taxon>Amphibia</taxon>
        <taxon>Batrachia</taxon>
        <taxon>Anura</taxon>
        <taxon>Pipoidea</taxon>
        <taxon>Pipidae</taxon>
        <taxon>Xenopodinae</taxon>
        <taxon>Xenopus</taxon>
        <taxon>Xenopus</taxon>
    </lineage>
</organism>
<dbReference type="InterPro" id="IPR039496">
    <property type="entry name" value="CCDC92/74_N"/>
</dbReference>
<dbReference type="Pfam" id="PF14916">
    <property type="entry name" value="CCDC92"/>
    <property type="match status" value="1"/>
</dbReference>
<reference evidence="6 7" key="1">
    <citation type="submission" date="2025-04" db="UniProtKB">
        <authorList>
            <consortium name="RefSeq"/>
        </authorList>
    </citation>
    <scope>IDENTIFICATION</scope>
    <source>
        <strain evidence="6 7">J_2021</strain>
        <tissue evidence="6 7">Erythrocytes</tissue>
    </source>
</reference>
<feature type="coiled-coil region" evidence="2">
    <location>
        <begin position="26"/>
        <end position="88"/>
    </location>
</feature>
<dbReference type="OrthoDB" id="9941131at2759"/>
<keyword evidence="1 2" id="KW-0175">Coiled coil</keyword>
<keyword evidence="5" id="KW-1185">Reference proteome</keyword>
<sequence>MMETQSLEQQLERNIAFLKQGQLELVHDLHQEILRLQKRCTELTMELESQQVELSQQDQIEQEMEEKCQILEASYHEMEQENSSLKKELYHRENRVAALRSRLRDKERRFLEEVKKRSHRVTILNTELQKQTEAAAYLSFQLHTAQQKLHSAHQSYQAACASPAITVPRQSSHEGKVKNRTYKNSNAWKQDLVDLPCTSMSSDSFLREQMCNLDDIEPMPDPALFLYPKRFVHTSRQRPEARSHKTTTSGHNCAGRRLATQWPESLSMQDNGTPSTNPVVKAKLPKNERDKRRAVAQQESRDSK</sequence>
<evidence type="ECO:0000256" key="3">
    <source>
        <dbReference type="SAM" id="MobiDB-lite"/>
    </source>
</evidence>
<evidence type="ECO:0000256" key="1">
    <source>
        <dbReference type="ARBA" id="ARBA00023054"/>
    </source>
</evidence>
<evidence type="ECO:0000259" key="4">
    <source>
        <dbReference type="Pfam" id="PF14916"/>
    </source>
</evidence>
<dbReference type="PANTHER" id="PTHR14882">
    <property type="entry name" value="COILED-COIL DOMAIN-CONTAINING 74A"/>
    <property type="match status" value="1"/>
</dbReference>
<dbReference type="GeneID" id="108708042"/>
<protein>
    <submittedName>
        <fullName evidence="6 7">Coiled-coil domain-containing protein 92 isoform X1</fullName>
    </submittedName>
</protein>
<dbReference type="KEGG" id="xla:108708042"/>
<gene>
    <name evidence="6 7" type="primary">LOC108708042</name>
</gene>